<dbReference type="HOGENOM" id="CLU_059021_3_1_7"/>
<evidence type="ECO:0000256" key="2">
    <source>
        <dbReference type="ARBA" id="ARBA00022630"/>
    </source>
</evidence>
<dbReference type="eggNOG" id="COG1853">
    <property type="taxonomic scope" value="Bacteria"/>
</dbReference>
<dbReference type="STRING" id="679897.HMU09680"/>
<dbReference type="Pfam" id="PF01613">
    <property type="entry name" value="Flavin_Reduct"/>
    <property type="match status" value="1"/>
</dbReference>
<evidence type="ECO:0000256" key="4">
    <source>
        <dbReference type="ARBA" id="ARBA00038054"/>
    </source>
</evidence>
<protein>
    <recommendedName>
        <fullName evidence="5">Flavin reductase like domain-containing protein</fullName>
    </recommendedName>
</protein>
<evidence type="ECO:0000313" key="6">
    <source>
        <dbReference type="EMBL" id="CBG40225.1"/>
    </source>
</evidence>
<comment type="cofactor">
    <cofactor evidence="1">
        <name>FMN</name>
        <dbReference type="ChEBI" id="CHEBI:58210"/>
    </cofactor>
</comment>
<reference evidence="6 7" key="1">
    <citation type="journal article" date="2010" name="BMC Genomics">
        <title>Comparative genomics and proteomics of Helicobacter mustelae, an ulcerogenic and carcinogenic gastric pathogen.</title>
        <authorList>
            <person name="O'Toole P.W."/>
            <person name="Snelling W.J."/>
            <person name="Canchaya C."/>
            <person name="Forde B.M."/>
            <person name="Hardie K.R."/>
            <person name="Josenhans C."/>
            <person name="Graham R.L.J."/>
            <person name="McMullan G."/>
            <person name="Parkhill J."/>
            <person name="Belda E."/>
            <person name="Bentley S.D."/>
        </authorList>
    </citation>
    <scope>NUCLEOTIDE SEQUENCE [LARGE SCALE GENOMIC DNA]</scope>
    <source>
        <strain evidence="7">ATCC 43772 / LMG 18044 / NCTC 12198 / 12198</strain>
    </source>
</reference>
<proteinExistence type="inferred from homology"/>
<dbReference type="EMBL" id="FN555004">
    <property type="protein sequence ID" value="CBG40225.1"/>
    <property type="molecule type" value="Genomic_DNA"/>
</dbReference>
<feature type="domain" description="Flavin reductase like" evidence="5">
    <location>
        <begin position="22"/>
        <end position="145"/>
    </location>
</feature>
<dbReference type="PANTHER" id="PTHR33798">
    <property type="entry name" value="FLAVOPROTEIN OXYGENASE"/>
    <property type="match status" value="1"/>
</dbReference>
<dbReference type="AlphaFoldDB" id="D3UIA2"/>
<dbReference type="InterPro" id="IPR012349">
    <property type="entry name" value="Split_barrel_FMN-bd"/>
</dbReference>
<dbReference type="RefSeq" id="WP_013023297.1">
    <property type="nucleotide sequence ID" value="NC_013949.1"/>
</dbReference>
<keyword evidence="7" id="KW-1185">Reference proteome</keyword>
<dbReference type="Gene3D" id="2.30.110.10">
    <property type="entry name" value="Electron Transport, Fmn-binding Protein, Chain A"/>
    <property type="match status" value="1"/>
</dbReference>
<evidence type="ECO:0000259" key="5">
    <source>
        <dbReference type="Pfam" id="PF01613"/>
    </source>
</evidence>
<name>D3UIA2_HELM1</name>
<dbReference type="GO" id="GO:0010181">
    <property type="term" value="F:FMN binding"/>
    <property type="evidence" value="ECO:0007669"/>
    <property type="project" value="InterPro"/>
</dbReference>
<evidence type="ECO:0000256" key="3">
    <source>
        <dbReference type="ARBA" id="ARBA00022643"/>
    </source>
</evidence>
<gene>
    <name evidence="6" type="ordered locus">HMU09680</name>
</gene>
<comment type="similarity">
    <text evidence="4">Belongs to the flavoredoxin family.</text>
</comment>
<dbReference type="SUPFAM" id="SSF50475">
    <property type="entry name" value="FMN-binding split barrel"/>
    <property type="match status" value="1"/>
</dbReference>
<dbReference type="Proteomes" id="UP000001522">
    <property type="component" value="Chromosome"/>
</dbReference>
<dbReference type="InterPro" id="IPR002563">
    <property type="entry name" value="Flavin_Rdtase-like_dom"/>
</dbReference>
<dbReference type="GO" id="GO:0016646">
    <property type="term" value="F:oxidoreductase activity, acting on the CH-NH group of donors, NAD or NADP as acceptor"/>
    <property type="evidence" value="ECO:0007669"/>
    <property type="project" value="UniProtKB-ARBA"/>
</dbReference>
<accession>D3UIA2</accession>
<dbReference type="PANTHER" id="PTHR33798:SF5">
    <property type="entry name" value="FLAVIN REDUCTASE LIKE DOMAIN-CONTAINING PROTEIN"/>
    <property type="match status" value="1"/>
</dbReference>
<keyword evidence="3" id="KW-0288">FMN</keyword>
<dbReference type="KEGG" id="hms:HMU09680"/>
<organism evidence="6 7">
    <name type="scientific">Helicobacter mustelae (strain ATCC 43772 / CCUG 25715 / CIP 103759 / LMG 18044 / NCTC 12198 / R85-136P)</name>
    <name type="common">Campylobacter mustelae</name>
    <dbReference type="NCBI Taxonomy" id="679897"/>
    <lineage>
        <taxon>Bacteria</taxon>
        <taxon>Pseudomonadati</taxon>
        <taxon>Campylobacterota</taxon>
        <taxon>Epsilonproteobacteria</taxon>
        <taxon>Campylobacterales</taxon>
        <taxon>Helicobacteraceae</taxon>
        <taxon>Helicobacter</taxon>
    </lineage>
</organism>
<sequence>MQIKLEQISSLAKLRILDNAITPRPIAWIVSVSEEGVVNLAPFSFFAPVSSEPIVFSICFYSKSNGDPKDSLRNILQSKRATICICEGIHLGAMHKSARELDANISEAALLGIPMQAVIEGYPPIVQGVRLAFMCDFYDLLEIGKFSKTLLLEAKELFCAEELQRENFEFGLENIGQVGREYALSYQLIPARNVK</sequence>
<evidence type="ECO:0000313" key="7">
    <source>
        <dbReference type="Proteomes" id="UP000001522"/>
    </source>
</evidence>
<keyword evidence="2" id="KW-0285">Flavoprotein</keyword>
<evidence type="ECO:0000256" key="1">
    <source>
        <dbReference type="ARBA" id="ARBA00001917"/>
    </source>
</evidence>